<keyword evidence="1" id="KW-0472">Membrane</keyword>
<protein>
    <submittedName>
        <fullName evidence="2">Uncharacterized protein</fullName>
    </submittedName>
</protein>
<evidence type="ECO:0000313" key="3">
    <source>
        <dbReference type="Proteomes" id="UP000054653"/>
    </source>
</evidence>
<dbReference type="AlphaFoldDB" id="A0A0V1CIX4"/>
<dbReference type="OrthoDB" id="10442337at2759"/>
<sequence>MRRNAKHIFLVEQHTLSSTFHIGDSVAIWSDVLSQIRTWALVILEMPVDMPFGQTVSGRQRCSDSVSQACQLPSSSEGIVFSANPASITPGELHLCLRTIGTLLKSTEMCCQTRSPTITSPRIVNNCLSFEVGVQTKGQRLIRIFQEWTGVSDIAALDGTSLMILMTLKMCSSCDRFSFSETTLFLPVKHYSVLKFQVVDKKVAKNYLPKLHFVGPYVSCLRVVTFIEICLSEAGSTPWEPLAAHKSQTERKIFPVLMQCILIYIYFKILIVPYLSRINI</sequence>
<feature type="transmembrane region" description="Helical" evidence="1">
    <location>
        <begin position="253"/>
        <end position="275"/>
    </location>
</feature>
<dbReference type="Proteomes" id="UP000054653">
    <property type="component" value="Unassembled WGS sequence"/>
</dbReference>
<comment type="caution">
    <text evidence="2">The sequence shown here is derived from an EMBL/GenBank/DDBJ whole genome shotgun (WGS) entry which is preliminary data.</text>
</comment>
<name>A0A0V1CIX4_TRIBR</name>
<proteinExistence type="predicted"/>
<reference evidence="2 3" key="1">
    <citation type="submission" date="2015-01" db="EMBL/GenBank/DDBJ databases">
        <title>Evolution of Trichinella species and genotypes.</title>
        <authorList>
            <person name="Korhonen P.K."/>
            <person name="Edoardo P."/>
            <person name="Giuseppe L.R."/>
            <person name="Gasser R.B."/>
        </authorList>
    </citation>
    <scope>NUCLEOTIDE SEQUENCE [LARGE SCALE GENOMIC DNA]</scope>
    <source>
        <strain evidence="2">ISS120</strain>
    </source>
</reference>
<keyword evidence="1" id="KW-1133">Transmembrane helix</keyword>
<keyword evidence="1" id="KW-0812">Transmembrane</keyword>
<organism evidence="2 3">
    <name type="scientific">Trichinella britovi</name>
    <name type="common">Parasitic roundworm</name>
    <dbReference type="NCBI Taxonomy" id="45882"/>
    <lineage>
        <taxon>Eukaryota</taxon>
        <taxon>Metazoa</taxon>
        <taxon>Ecdysozoa</taxon>
        <taxon>Nematoda</taxon>
        <taxon>Enoplea</taxon>
        <taxon>Dorylaimia</taxon>
        <taxon>Trichinellida</taxon>
        <taxon>Trichinellidae</taxon>
        <taxon>Trichinella</taxon>
    </lineage>
</organism>
<keyword evidence="3" id="KW-1185">Reference proteome</keyword>
<gene>
    <name evidence="2" type="ORF">T03_1712</name>
</gene>
<evidence type="ECO:0000256" key="1">
    <source>
        <dbReference type="SAM" id="Phobius"/>
    </source>
</evidence>
<dbReference type="EMBL" id="JYDI01000191">
    <property type="protein sequence ID" value="KRY48956.1"/>
    <property type="molecule type" value="Genomic_DNA"/>
</dbReference>
<accession>A0A0V1CIX4</accession>
<evidence type="ECO:0000313" key="2">
    <source>
        <dbReference type="EMBL" id="KRY48956.1"/>
    </source>
</evidence>